<reference evidence="1" key="1">
    <citation type="submission" date="2020-05" db="EMBL/GenBank/DDBJ databases">
        <authorList>
            <person name="Chiriac C."/>
            <person name="Salcher M."/>
            <person name="Ghai R."/>
            <person name="Kavagutti S V."/>
        </authorList>
    </citation>
    <scope>NUCLEOTIDE SEQUENCE</scope>
</reference>
<gene>
    <name evidence="1" type="ORF">UFOPK3401_00885</name>
</gene>
<dbReference type="InterPro" id="IPR011033">
    <property type="entry name" value="PRC_barrel-like_sf"/>
</dbReference>
<protein>
    <submittedName>
        <fullName evidence="1">Unannotated protein</fullName>
    </submittedName>
</protein>
<proteinExistence type="predicted"/>
<accession>A0A6J7DU75</accession>
<organism evidence="1">
    <name type="scientific">freshwater metagenome</name>
    <dbReference type="NCBI Taxonomy" id="449393"/>
    <lineage>
        <taxon>unclassified sequences</taxon>
        <taxon>metagenomes</taxon>
        <taxon>ecological metagenomes</taxon>
    </lineage>
</organism>
<dbReference type="AlphaFoldDB" id="A0A6J7DU75"/>
<sequence length="238" mass="26614">MLELNRYLGAPIHRSDGQLWGKVEDVVVTGVSHPIVHALIGRADHRLWLITWDQVERFERTSIVISTSVEPIALEARPLEELQQAQFLLKRDVLDTQIIDVAGTRVARVSDVLLDHAHAGQLEVVGVDVGVASVLARLGLHRLGRKVPQKVVRWSDIHLTSDRGHELQLADENALVHTLNAAALKHLLAVVPAPDARQILDHLDDQTTQAVLADPTLARRLVLGSRRRFTRLQPWHRP</sequence>
<dbReference type="EMBL" id="CAFBLM010000036">
    <property type="protein sequence ID" value="CAB4872435.1"/>
    <property type="molecule type" value="Genomic_DNA"/>
</dbReference>
<dbReference type="SUPFAM" id="SSF50346">
    <property type="entry name" value="PRC-barrel domain"/>
    <property type="match status" value="1"/>
</dbReference>
<evidence type="ECO:0000313" key="1">
    <source>
        <dbReference type="EMBL" id="CAB4872435.1"/>
    </source>
</evidence>
<name>A0A6J7DU75_9ZZZZ</name>